<keyword evidence="13" id="KW-1185">Reference proteome</keyword>
<dbReference type="InterPro" id="IPR011527">
    <property type="entry name" value="ABC1_TM_dom"/>
</dbReference>
<dbReference type="GO" id="GO:0140359">
    <property type="term" value="F:ABC-type transporter activity"/>
    <property type="evidence" value="ECO:0007669"/>
    <property type="project" value="InterPro"/>
</dbReference>
<evidence type="ECO:0000256" key="3">
    <source>
        <dbReference type="ARBA" id="ARBA00022692"/>
    </source>
</evidence>
<evidence type="ECO:0000256" key="2">
    <source>
        <dbReference type="ARBA" id="ARBA00022448"/>
    </source>
</evidence>
<dbReference type="Pfam" id="PF00005">
    <property type="entry name" value="ABC_tran"/>
    <property type="match status" value="2"/>
</dbReference>
<dbReference type="Gene3D" id="1.20.1560.10">
    <property type="entry name" value="ABC transporter type 1, transmembrane domain"/>
    <property type="match status" value="2"/>
</dbReference>
<dbReference type="GeneID" id="68298546"/>
<evidence type="ECO:0000256" key="4">
    <source>
        <dbReference type="ARBA" id="ARBA00022741"/>
    </source>
</evidence>
<keyword evidence="5" id="KW-0067">ATP-binding</keyword>
<proteinExistence type="predicted"/>
<gene>
    <name evidence="12" type="ORF">CKM354_001297100</name>
</gene>
<dbReference type="GO" id="GO:0016020">
    <property type="term" value="C:membrane"/>
    <property type="evidence" value="ECO:0007669"/>
    <property type="project" value="UniProtKB-SubCell"/>
</dbReference>
<dbReference type="RefSeq" id="XP_044664442.1">
    <property type="nucleotide sequence ID" value="XM_044808507.1"/>
</dbReference>
<feature type="transmembrane region" description="Helical" evidence="9">
    <location>
        <begin position="96"/>
        <end position="117"/>
    </location>
</feature>
<evidence type="ECO:0000256" key="6">
    <source>
        <dbReference type="ARBA" id="ARBA00022989"/>
    </source>
</evidence>
<dbReference type="SUPFAM" id="SSF52540">
    <property type="entry name" value="P-loop containing nucleoside triphosphate hydrolases"/>
    <property type="match status" value="2"/>
</dbReference>
<evidence type="ECO:0000313" key="12">
    <source>
        <dbReference type="EMBL" id="GIZ49955.1"/>
    </source>
</evidence>
<dbReference type="PROSITE" id="PS00211">
    <property type="entry name" value="ABC_TRANSPORTER_1"/>
    <property type="match status" value="1"/>
</dbReference>
<feature type="transmembrane region" description="Helical" evidence="9">
    <location>
        <begin position="924"/>
        <end position="951"/>
    </location>
</feature>
<dbReference type="Gene3D" id="3.40.50.300">
    <property type="entry name" value="P-loop containing nucleotide triphosphate hydrolases"/>
    <property type="match status" value="2"/>
</dbReference>
<dbReference type="FunFam" id="1.20.1560.10:FF:000066">
    <property type="entry name" value="ABC multidrug transporter (Eurofung)"/>
    <property type="match status" value="1"/>
</dbReference>
<evidence type="ECO:0008006" key="14">
    <source>
        <dbReference type="Google" id="ProtNLM"/>
    </source>
</evidence>
<dbReference type="Proteomes" id="UP000825890">
    <property type="component" value="Unassembled WGS sequence"/>
</dbReference>
<evidence type="ECO:0000259" key="11">
    <source>
        <dbReference type="PROSITE" id="PS50929"/>
    </source>
</evidence>
<feature type="domain" description="ABC transmembrane type-1" evidence="11">
    <location>
        <begin position="264"/>
        <end position="533"/>
    </location>
</feature>
<dbReference type="CDD" id="cd18580">
    <property type="entry name" value="ABC_6TM_ABCC_D2"/>
    <property type="match status" value="1"/>
</dbReference>
<dbReference type="GO" id="GO:0016887">
    <property type="term" value="F:ATP hydrolysis activity"/>
    <property type="evidence" value="ECO:0007669"/>
    <property type="project" value="InterPro"/>
</dbReference>
<feature type="transmembrane region" description="Helical" evidence="9">
    <location>
        <begin position="196"/>
        <end position="215"/>
    </location>
</feature>
<dbReference type="PROSITE" id="PS50893">
    <property type="entry name" value="ABC_TRANSPORTER_2"/>
    <property type="match status" value="2"/>
</dbReference>
<keyword evidence="7 9" id="KW-0472">Membrane</keyword>
<feature type="transmembrane region" description="Helical" evidence="9">
    <location>
        <begin position="31"/>
        <end position="49"/>
    </location>
</feature>
<comment type="caution">
    <text evidence="12">The sequence shown here is derived from an EMBL/GenBank/DDBJ whole genome shotgun (WGS) entry which is preliminary data.</text>
</comment>
<feature type="transmembrane region" description="Helical" evidence="9">
    <location>
        <begin position="252"/>
        <end position="276"/>
    </location>
</feature>
<organism evidence="12 13">
    <name type="scientific">Cercospora kikuchii</name>
    <dbReference type="NCBI Taxonomy" id="84275"/>
    <lineage>
        <taxon>Eukaryota</taxon>
        <taxon>Fungi</taxon>
        <taxon>Dikarya</taxon>
        <taxon>Ascomycota</taxon>
        <taxon>Pezizomycotina</taxon>
        <taxon>Dothideomycetes</taxon>
        <taxon>Dothideomycetidae</taxon>
        <taxon>Mycosphaerellales</taxon>
        <taxon>Mycosphaerellaceae</taxon>
        <taxon>Cercospora</taxon>
    </lineage>
</organism>
<dbReference type="OrthoDB" id="6500128at2759"/>
<dbReference type="SMART" id="SM00382">
    <property type="entry name" value="AAA"/>
    <property type="match status" value="2"/>
</dbReference>
<reference evidence="12 13" key="1">
    <citation type="submission" date="2021-01" db="EMBL/GenBank/DDBJ databases">
        <title>Cercospora kikuchii MAFF 305040 whole genome shotgun sequence.</title>
        <authorList>
            <person name="Kashiwa T."/>
            <person name="Suzuki T."/>
        </authorList>
    </citation>
    <scope>NUCLEOTIDE SEQUENCE [LARGE SCALE GENOMIC DNA]</scope>
    <source>
        <strain evidence="12 13">MAFF 305040</strain>
    </source>
</reference>
<keyword evidence="6 9" id="KW-1133">Transmembrane helix</keyword>
<name>A0A9P3FN07_9PEZI</name>
<dbReference type="InterPro" id="IPR050173">
    <property type="entry name" value="ABC_transporter_C-like"/>
</dbReference>
<protein>
    <recommendedName>
        <fullName evidence="14">ABC transporter</fullName>
    </recommendedName>
</protein>
<feature type="domain" description="ABC transporter" evidence="10">
    <location>
        <begin position="570"/>
        <end position="799"/>
    </location>
</feature>
<accession>A0A9P3FN07</accession>
<keyword evidence="2" id="KW-0813">Transport</keyword>
<evidence type="ECO:0000256" key="8">
    <source>
        <dbReference type="SAM" id="MobiDB-lite"/>
    </source>
</evidence>
<dbReference type="Pfam" id="PF00664">
    <property type="entry name" value="ABC_membrane"/>
    <property type="match status" value="1"/>
</dbReference>
<feature type="compositionally biased region" description="Polar residues" evidence="8">
    <location>
        <begin position="800"/>
        <end position="818"/>
    </location>
</feature>
<feature type="transmembrane region" description="Helical" evidence="9">
    <location>
        <begin position="157"/>
        <end position="176"/>
    </location>
</feature>
<comment type="subcellular location">
    <subcellularLocation>
        <location evidence="1">Membrane</location>
        <topology evidence="1">Multi-pass membrane protein</topology>
    </subcellularLocation>
</comment>
<feature type="transmembrane region" description="Helical" evidence="9">
    <location>
        <begin position="889"/>
        <end position="912"/>
    </location>
</feature>
<evidence type="ECO:0000256" key="1">
    <source>
        <dbReference type="ARBA" id="ARBA00004141"/>
    </source>
</evidence>
<dbReference type="InterPro" id="IPR003439">
    <property type="entry name" value="ABC_transporter-like_ATP-bd"/>
</dbReference>
<dbReference type="EMBL" id="BOLY01000009">
    <property type="protein sequence ID" value="GIZ49955.1"/>
    <property type="molecule type" value="Genomic_DNA"/>
</dbReference>
<dbReference type="PANTHER" id="PTHR24223">
    <property type="entry name" value="ATP-BINDING CASSETTE SUB-FAMILY C"/>
    <property type="match status" value="1"/>
</dbReference>
<evidence type="ECO:0000256" key="7">
    <source>
        <dbReference type="ARBA" id="ARBA00023136"/>
    </source>
</evidence>
<dbReference type="InterPro" id="IPR017871">
    <property type="entry name" value="ABC_transporter-like_CS"/>
</dbReference>
<feature type="region of interest" description="Disordered" evidence="8">
    <location>
        <begin position="794"/>
        <end position="819"/>
    </location>
</feature>
<evidence type="ECO:0000256" key="5">
    <source>
        <dbReference type="ARBA" id="ARBA00022840"/>
    </source>
</evidence>
<dbReference type="SUPFAM" id="SSF90123">
    <property type="entry name" value="ABC transporter transmembrane region"/>
    <property type="match status" value="2"/>
</dbReference>
<dbReference type="InterPro" id="IPR036640">
    <property type="entry name" value="ABC1_TM_sf"/>
</dbReference>
<evidence type="ECO:0000313" key="13">
    <source>
        <dbReference type="Proteomes" id="UP000825890"/>
    </source>
</evidence>
<feature type="transmembrane region" description="Helical" evidence="9">
    <location>
        <begin position="297"/>
        <end position="319"/>
    </location>
</feature>
<feature type="transmembrane region" description="Helical" evidence="9">
    <location>
        <begin position="1109"/>
        <end position="1130"/>
    </location>
</feature>
<feature type="domain" description="ABC transporter" evidence="10">
    <location>
        <begin position="1220"/>
        <end position="1467"/>
    </location>
</feature>
<keyword evidence="3 9" id="KW-0812">Transmembrane</keyword>
<evidence type="ECO:0000259" key="10">
    <source>
        <dbReference type="PROSITE" id="PS50893"/>
    </source>
</evidence>
<dbReference type="PANTHER" id="PTHR24223:SF345">
    <property type="entry name" value="ABC MULTIDRUG TRANSPORTER (EUROFUNG)"/>
    <property type="match status" value="1"/>
</dbReference>
<keyword evidence="4" id="KW-0547">Nucleotide-binding</keyword>
<feature type="transmembrane region" description="Helical" evidence="9">
    <location>
        <begin position="396"/>
        <end position="418"/>
    </location>
</feature>
<evidence type="ECO:0000256" key="9">
    <source>
        <dbReference type="SAM" id="Phobius"/>
    </source>
</evidence>
<dbReference type="InterPro" id="IPR003593">
    <property type="entry name" value="AAA+_ATPase"/>
</dbReference>
<sequence length="1484" mass="161953">MHSVCPNDSAWGPFVHGCRDNFDFTVRFEHIIVPIPLSLLAIVLLCCRARQLWHRPRIVTPGWPHACKRCAYPLLAACNVGALAVCTTLDTPESHAYIVSGSLASLVALLLIPIAHLEARRSLRPAVAVQAYLVLDISWHAVQVRTSWLVASSSTSTLYAALSSAIVLADLIALLLECLPHRVATPTLPRSPEERAGLLSLASFAWLLPLLRTGYVKPLLLSDLDASASPPQINLVRARTSIHSLRSLAAPLLLPLLATVLPRALLAVFSFAQVFLLNAILQHLRGPADADTTKVGWALVGATFLVYAGSATATTWYWYSHERVLSLGRSILIEALYTHTLTRTVEMVSEAEGLTLMGTEVERVRTGFAGLHDLWCCPLEAAFALWMLHRRLGPAAAAPLVLVCFVTACIGLLGRVIPRHQRAWIHARQRRTMLTANFVGDIESLQTTQLADAAEARIQLLREHEIDIGQRYRLLQLLIVTLAFVPTHLSPAMTFAFTGSDLTVSTMFQSVALMMLIATPLAQLFQRTPPFLAACACLGRMQGYLRAEQKTDLRHFEPHPSDSLASCAAITIADCDIGWGDTAPVLHNLHASLPRGCLTIIYGPTGSGKSTLCRTLLGECAYAGGRIVIRGEPSQAMGFCEQDPALLGGTIMDNIVGFAAFDQHLYHDITCAVMLREDFRQLEHGDQTDIGSNGANLSGGQRKRVALARALYQSTCIYILDEILGGLDSKTAQHVFDNVLGPEGLIKRRGATAVLATSSRQYLHAADHVIHLTHTPDPPCDARGTLTDANIGESVPRDALSSQQASRTQVPCDSSPDSLASVDEAHRIHAECRRSTIDKPSDVLIEKEDADSRYASSTVSEAASKQTPAADNNLLLYAYYLRASGKVPLVLFISSALVYAYCSNFSTAWLSLWAQDRLSQSRSLYLGIFSFLKATTLIFLFTSMTTCLMLMMKISSREIHRDTLQALVQAPLRLFSEMSQGEITTLFSQDMNIIDSELPQAAMNAVLNTVVAIGVTAVLAIASPYILISLPVILLVLWIVQRVYLRTARRLRVLDLEAKEPLYTHFLATVRSISTIRAFGWQRHFVKLNNGMIETSQKAAYVLAMVQRWLDYVLGMVVAGMATILVALAVNLRSDAAITGASLLSLLSLGEALSAVVEFSSRMDIAMGTVGRLRAFASGAQIKEEDHGDEIESCWPLQGEIAVCSVSASYDDGDSTMKKHRPSSEHRRCHSHLALHNVTFSVPAACKVAIVGRSGSGKSTLFRLLLRLLDPLPSTSHREGTILVDNVPLSQIPRSLVRERIIAIPQRSVLLPDSTFRQNLDPCNQCSRECCLEVLDVAGLADTVRARGGLDSKLSGDMLSHGELQSLGLARALLRKKLADERRAKAAARFHATTEKLGTAAVAMVDQGGARASGGILLVDEVGSALDVEMYHRLWEIIRREFQSYTVVAIMHRLDPVALEFFDKVLVMDHGELVEGGGKSSSEF</sequence>
<feature type="transmembrane region" description="Helical" evidence="9">
    <location>
        <begin position="1025"/>
        <end position="1045"/>
    </location>
</feature>
<dbReference type="InterPro" id="IPR044726">
    <property type="entry name" value="ABCC_6TM_D2"/>
</dbReference>
<dbReference type="PROSITE" id="PS50929">
    <property type="entry name" value="ABC_TM1F"/>
    <property type="match status" value="2"/>
</dbReference>
<feature type="transmembrane region" description="Helical" evidence="9">
    <location>
        <begin position="474"/>
        <end position="496"/>
    </location>
</feature>
<feature type="domain" description="ABC transmembrane type-1" evidence="11">
    <location>
        <begin position="889"/>
        <end position="1149"/>
    </location>
</feature>
<dbReference type="GO" id="GO:0005524">
    <property type="term" value="F:ATP binding"/>
    <property type="evidence" value="ECO:0007669"/>
    <property type="project" value="UniProtKB-KW"/>
</dbReference>
<dbReference type="InterPro" id="IPR027417">
    <property type="entry name" value="P-loop_NTPase"/>
</dbReference>